<dbReference type="InterPro" id="IPR017972">
    <property type="entry name" value="Cyt_P450_CS"/>
</dbReference>
<dbReference type="PROSITE" id="PS00086">
    <property type="entry name" value="CYTOCHROME_P450"/>
    <property type="match status" value="1"/>
</dbReference>
<keyword evidence="7 12" id="KW-0560">Oxidoreductase</keyword>
<dbReference type="InterPro" id="IPR002401">
    <property type="entry name" value="Cyt_P450_E_grp-I"/>
</dbReference>
<dbReference type="InterPro" id="IPR050665">
    <property type="entry name" value="Cytochrome_P450_Monooxygen"/>
</dbReference>
<proteinExistence type="inferred from homology"/>
<dbReference type="PANTHER" id="PTHR24282">
    <property type="entry name" value="CYTOCHROME P450 FAMILY MEMBER"/>
    <property type="match status" value="1"/>
</dbReference>
<evidence type="ECO:0000256" key="1">
    <source>
        <dbReference type="ARBA" id="ARBA00004370"/>
    </source>
</evidence>
<dbReference type="GO" id="GO:0016705">
    <property type="term" value="F:oxidoreductase activity, acting on paired donors, with incorporation or reduction of molecular oxygen"/>
    <property type="evidence" value="ECO:0007669"/>
    <property type="project" value="InterPro"/>
</dbReference>
<dbReference type="PRINTS" id="PR00463">
    <property type="entry name" value="EP450I"/>
</dbReference>
<evidence type="ECO:0000256" key="11">
    <source>
        <dbReference type="PIRSR" id="PIRSR602401-1"/>
    </source>
</evidence>
<dbReference type="SUPFAM" id="SSF48264">
    <property type="entry name" value="Cytochrome P450"/>
    <property type="match status" value="1"/>
</dbReference>
<dbReference type="EMBL" id="BSYO01000013">
    <property type="protein sequence ID" value="GMH14193.1"/>
    <property type="molecule type" value="Genomic_DNA"/>
</dbReference>
<comment type="similarity">
    <text evidence="2 12">Belongs to the cytochrome P450 family.</text>
</comment>
<keyword evidence="8 11" id="KW-0408">Iron</keyword>
<evidence type="ECO:0000256" key="6">
    <source>
        <dbReference type="ARBA" id="ARBA00022989"/>
    </source>
</evidence>
<dbReference type="Proteomes" id="UP001279734">
    <property type="component" value="Unassembled WGS sequence"/>
</dbReference>
<evidence type="ECO:0000256" key="3">
    <source>
        <dbReference type="ARBA" id="ARBA00022617"/>
    </source>
</evidence>
<keyword evidence="5 11" id="KW-0479">Metal-binding</keyword>
<comment type="caution">
    <text evidence="13">The sequence shown here is derived from an EMBL/GenBank/DDBJ whole genome shotgun (WGS) entry which is preliminary data.</text>
</comment>
<evidence type="ECO:0000313" key="13">
    <source>
        <dbReference type="EMBL" id="GMH14193.1"/>
    </source>
</evidence>
<evidence type="ECO:0000256" key="2">
    <source>
        <dbReference type="ARBA" id="ARBA00010617"/>
    </source>
</evidence>
<organism evidence="13 14">
    <name type="scientific">Nepenthes gracilis</name>
    <name type="common">Slender pitcher plant</name>
    <dbReference type="NCBI Taxonomy" id="150966"/>
    <lineage>
        <taxon>Eukaryota</taxon>
        <taxon>Viridiplantae</taxon>
        <taxon>Streptophyta</taxon>
        <taxon>Embryophyta</taxon>
        <taxon>Tracheophyta</taxon>
        <taxon>Spermatophyta</taxon>
        <taxon>Magnoliopsida</taxon>
        <taxon>eudicotyledons</taxon>
        <taxon>Gunneridae</taxon>
        <taxon>Pentapetalae</taxon>
        <taxon>Caryophyllales</taxon>
        <taxon>Nepenthaceae</taxon>
        <taxon>Nepenthes</taxon>
    </lineage>
</organism>
<evidence type="ECO:0000256" key="10">
    <source>
        <dbReference type="ARBA" id="ARBA00023136"/>
    </source>
</evidence>
<keyword evidence="14" id="KW-1185">Reference proteome</keyword>
<reference evidence="13" key="1">
    <citation type="submission" date="2023-05" db="EMBL/GenBank/DDBJ databases">
        <title>Nepenthes gracilis genome sequencing.</title>
        <authorList>
            <person name="Fukushima K."/>
        </authorList>
    </citation>
    <scope>NUCLEOTIDE SEQUENCE</scope>
    <source>
        <strain evidence="13">SING2019-196</strain>
    </source>
</reference>
<keyword evidence="4" id="KW-0812">Transmembrane</keyword>
<keyword evidence="3 11" id="KW-0349">Heme</keyword>
<evidence type="ECO:0000256" key="7">
    <source>
        <dbReference type="ARBA" id="ARBA00023002"/>
    </source>
</evidence>
<dbReference type="Gene3D" id="1.10.630.10">
    <property type="entry name" value="Cytochrome P450"/>
    <property type="match status" value="1"/>
</dbReference>
<dbReference type="InterPro" id="IPR001128">
    <property type="entry name" value="Cyt_P450"/>
</dbReference>
<evidence type="ECO:0000313" key="14">
    <source>
        <dbReference type="Proteomes" id="UP001279734"/>
    </source>
</evidence>
<comment type="cofactor">
    <cofactor evidence="11">
        <name>heme</name>
        <dbReference type="ChEBI" id="CHEBI:30413"/>
    </cofactor>
</comment>
<dbReference type="AlphaFoldDB" id="A0AAD3SLZ8"/>
<dbReference type="CDD" id="cd20642">
    <property type="entry name" value="CYP72"/>
    <property type="match status" value="1"/>
</dbReference>
<dbReference type="InterPro" id="IPR036396">
    <property type="entry name" value="Cyt_P450_sf"/>
</dbReference>
<dbReference type="GO" id="GO:0004497">
    <property type="term" value="F:monooxygenase activity"/>
    <property type="evidence" value="ECO:0007669"/>
    <property type="project" value="UniProtKB-KW"/>
</dbReference>
<dbReference type="FunFam" id="1.10.630.10:FF:000029">
    <property type="entry name" value="Cytochrome P450 734A1"/>
    <property type="match status" value="1"/>
</dbReference>
<evidence type="ECO:0000256" key="8">
    <source>
        <dbReference type="ARBA" id="ARBA00023004"/>
    </source>
</evidence>
<evidence type="ECO:0000256" key="12">
    <source>
        <dbReference type="RuleBase" id="RU000461"/>
    </source>
</evidence>
<dbReference type="GO" id="GO:0016020">
    <property type="term" value="C:membrane"/>
    <property type="evidence" value="ECO:0007669"/>
    <property type="project" value="UniProtKB-SubCell"/>
</dbReference>
<dbReference type="PRINTS" id="PR00385">
    <property type="entry name" value="P450"/>
</dbReference>
<comment type="subcellular location">
    <subcellularLocation>
        <location evidence="1">Membrane</location>
    </subcellularLocation>
</comment>
<evidence type="ECO:0008006" key="15">
    <source>
        <dbReference type="Google" id="ProtNLM"/>
    </source>
</evidence>
<dbReference type="Pfam" id="PF00067">
    <property type="entry name" value="p450"/>
    <property type="match status" value="1"/>
</dbReference>
<protein>
    <recommendedName>
        <fullName evidence="15">Cytochrome P450</fullName>
    </recommendedName>
</protein>
<keyword evidence="10" id="KW-0472">Membrane</keyword>
<name>A0AAD3SLZ8_NEPGR</name>
<dbReference type="GO" id="GO:0005506">
    <property type="term" value="F:iron ion binding"/>
    <property type="evidence" value="ECO:0007669"/>
    <property type="project" value="InterPro"/>
</dbReference>
<dbReference type="PANTHER" id="PTHR24282:SF255">
    <property type="entry name" value="CYTOCHROME P450 72A11-RELATED"/>
    <property type="match status" value="1"/>
</dbReference>
<evidence type="ECO:0000256" key="4">
    <source>
        <dbReference type="ARBA" id="ARBA00022692"/>
    </source>
</evidence>
<feature type="binding site" description="axial binding residue" evidence="11">
    <location>
        <position position="460"/>
    </location>
    <ligand>
        <name>heme</name>
        <dbReference type="ChEBI" id="CHEBI:30413"/>
    </ligand>
    <ligandPart>
        <name>Fe</name>
        <dbReference type="ChEBI" id="CHEBI:18248"/>
    </ligandPart>
</feature>
<dbReference type="GO" id="GO:0020037">
    <property type="term" value="F:heme binding"/>
    <property type="evidence" value="ECO:0007669"/>
    <property type="project" value="InterPro"/>
</dbReference>
<gene>
    <name evidence="13" type="ORF">Nepgr_016034</name>
</gene>
<evidence type="ECO:0000256" key="5">
    <source>
        <dbReference type="ARBA" id="ARBA00022723"/>
    </source>
</evidence>
<keyword evidence="9 12" id="KW-0503">Monooxygenase</keyword>
<keyword evidence="6" id="KW-1133">Transmembrane helix</keyword>
<accession>A0AAD3SLZ8</accession>
<evidence type="ECO:0000256" key="9">
    <source>
        <dbReference type="ARBA" id="ARBA00023033"/>
    </source>
</evidence>
<sequence length="512" mass="58957">MAAAVAAAFTVVLVIKWVWRAVNWVWLKPKTLERYFRQQGLAGNSYRLLFGDMKDSFRLRNEAKSQPISFTNDYLHRVDPLLHRTIKNYGKNSFVWMGPIPMVNITEPELIKEVFLKMNDFQKPKISKLFDLLVPGLVLYEGEKWAKHRKIINPAFHIEKLKLMLPAFSTSCDKMIDKWQKVVSETNSHEVNVVSYLKTLTADVISRSAFGSSFEEGKKIFQLLDDQINLALQSFQTIFIPGWRYLPTRTNNRLKRLEDEIQTLLKGIIYKRIEAMKSGEAVQDDLLGILMESSYEKVPKHRSDIGLTIKEIIDECKLFYFAGQETTSVLLVWTMIMLSKHQDWQSKAREEVLTTFGKNKPDFYGLNHLKIVTMILYEVLRLYPPVIATSRRVSSDMKLGKLSLPADVLVNLAIVLAHQDESIWGDDAKEFKPERFSEGISKAIERSISFFPFGWGPRICIGQNFAMIEAKMALSMILQHFSFELSPTYAHAPITAITLQPQFDVQVILHRL</sequence>